<accession>A0A3E3E983</accession>
<sequence length="133" mass="15427">MADNKKKKRTYELDEATIVQLNQIVEVMKLREETGNDGKMYSLNIAVAEAINYYYNTVVNCNPTFFTRIASSITSSLMYRYLKPFTETANQMLINDVRQKIFNEALADKLDIDLQEIEEQVEQTINNLISEEN</sequence>
<reference evidence="1 2" key="1">
    <citation type="submission" date="2018-08" db="EMBL/GenBank/DDBJ databases">
        <title>A genome reference for cultivated species of the human gut microbiota.</title>
        <authorList>
            <person name="Zou Y."/>
            <person name="Xue W."/>
            <person name="Luo G."/>
        </authorList>
    </citation>
    <scope>NUCLEOTIDE SEQUENCE [LARGE SCALE GENOMIC DNA]</scope>
    <source>
        <strain evidence="1 2">OM06-4</strain>
    </source>
</reference>
<evidence type="ECO:0000313" key="2">
    <source>
        <dbReference type="Proteomes" id="UP000261032"/>
    </source>
</evidence>
<dbReference type="Proteomes" id="UP000261032">
    <property type="component" value="Unassembled WGS sequence"/>
</dbReference>
<evidence type="ECO:0000313" key="1">
    <source>
        <dbReference type="EMBL" id="RGD78812.1"/>
    </source>
</evidence>
<gene>
    <name evidence="1" type="ORF">DXB93_16975</name>
</gene>
<organism evidence="1 2">
    <name type="scientific">Thomasclavelia ramosa</name>
    <dbReference type="NCBI Taxonomy" id="1547"/>
    <lineage>
        <taxon>Bacteria</taxon>
        <taxon>Bacillati</taxon>
        <taxon>Bacillota</taxon>
        <taxon>Erysipelotrichia</taxon>
        <taxon>Erysipelotrichales</taxon>
        <taxon>Coprobacillaceae</taxon>
        <taxon>Thomasclavelia</taxon>
    </lineage>
</organism>
<name>A0A3E3E983_9FIRM</name>
<comment type="caution">
    <text evidence="1">The sequence shown here is derived from an EMBL/GenBank/DDBJ whole genome shotgun (WGS) entry which is preliminary data.</text>
</comment>
<dbReference type="AlphaFoldDB" id="A0A3E3E983"/>
<proteinExistence type="predicted"/>
<protein>
    <submittedName>
        <fullName evidence="1">Uncharacterized protein</fullName>
    </submittedName>
</protein>
<dbReference type="EMBL" id="QUSL01000043">
    <property type="protein sequence ID" value="RGD78812.1"/>
    <property type="molecule type" value="Genomic_DNA"/>
</dbReference>
<dbReference type="RefSeq" id="WP_117582531.1">
    <property type="nucleotide sequence ID" value="NZ_CP176642.1"/>
</dbReference>